<evidence type="ECO:0000256" key="1">
    <source>
        <dbReference type="SAM" id="MobiDB-lite"/>
    </source>
</evidence>
<proteinExistence type="predicted"/>
<feature type="region of interest" description="Disordered" evidence="1">
    <location>
        <begin position="87"/>
        <end position="109"/>
    </location>
</feature>
<organism evidence="2 3">
    <name type="scientific">Cirrhinus molitorella</name>
    <name type="common">mud carp</name>
    <dbReference type="NCBI Taxonomy" id="172907"/>
    <lineage>
        <taxon>Eukaryota</taxon>
        <taxon>Metazoa</taxon>
        <taxon>Chordata</taxon>
        <taxon>Craniata</taxon>
        <taxon>Vertebrata</taxon>
        <taxon>Euteleostomi</taxon>
        <taxon>Actinopterygii</taxon>
        <taxon>Neopterygii</taxon>
        <taxon>Teleostei</taxon>
        <taxon>Ostariophysi</taxon>
        <taxon>Cypriniformes</taxon>
        <taxon>Cyprinidae</taxon>
        <taxon>Labeoninae</taxon>
        <taxon>Labeonini</taxon>
        <taxon>Cirrhinus</taxon>
    </lineage>
</organism>
<sequence>MSGDKIFNEVTPKLPPGEPKDLCKRLFWDVALGGSLRGQTKANCSLSCFLILFSQWHGSHDAHCLPRHSPRIRAAIDKLPRVRPSRLISARQQSPCRTDPESCRGAKSPKLTSVFESDSPLPPQQQAFYKQAVEESGRVKPVGGA</sequence>
<dbReference type="EMBL" id="JAYMGO010000019">
    <property type="protein sequence ID" value="KAL1254955.1"/>
    <property type="molecule type" value="Genomic_DNA"/>
</dbReference>
<protein>
    <submittedName>
        <fullName evidence="2">Uncharacterized protein</fullName>
    </submittedName>
</protein>
<gene>
    <name evidence="2" type="ORF">QQF64_013016</name>
</gene>
<name>A0ABR3LR66_9TELE</name>
<evidence type="ECO:0000313" key="2">
    <source>
        <dbReference type="EMBL" id="KAL1254955.1"/>
    </source>
</evidence>
<evidence type="ECO:0000313" key="3">
    <source>
        <dbReference type="Proteomes" id="UP001558613"/>
    </source>
</evidence>
<accession>A0ABR3LR66</accession>
<keyword evidence="3" id="KW-1185">Reference proteome</keyword>
<comment type="caution">
    <text evidence="2">The sequence shown here is derived from an EMBL/GenBank/DDBJ whole genome shotgun (WGS) entry which is preliminary data.</text>
</comment>
<dbReference type="Proteomes" id="UP001558613">
    <property type="component" value="Unassembled WGS sequence"/>
</dbReference>
<reference evidence="2 3" key="1">
    <citation type="submission" date="2023-09" db="EMBL/GenBank/DDBJ databases">
        <authorList>
            <person name="Wang M."/>
        </authorList>
    </citation>
    <scope>NUCLEOTIDE SEQUENCE [LARGE SCALE GENOMIC DNA]</scope>
    <source>
        <strain evidence="2">GT-2023</strain>
        <tissue evidence="2">Liver</tissue>
    </source>
</reference>